<proteinExistence type="predicted"/>
<dbReference type="InterPro" id="IPR005754">
    <property type="entry name" value="Sortase"/>
</dbReference>
<name>A0A561SPN2_9PSEU</name>
<evidence type="ECO:0000313" key="3">
    <source>
        <dbReference type="Proteomes" id="UP000321261"/>
    </source>
</evidence>
<dbReference type="Pfam" id="PF04203">
    <property type="entry name" value="Sortase"/>
    <property type="match status" value="1"/>
</dbReference>
<keyword evidence="3" id="KW-1185">Reference proteome</keyword>
<gene>
    <name evidence="2" type="ORF">FHX44_112712</name>
</gene>
<dbReference type="InterPro" id="IPR042001">
    <property type="entry name" value="Sortase_F"/>
</dbReference>
<dbReference type="SUPFAM" id="SSF63817">
    <property type="entry name" value="Sortase"/>
    <property type="match status" value="1"/>
</dbReference>
<dbReference type="GO" id="GO:0016787">
    <property type="term" value="F:hydrolase activity"/>
    <property type="evidence" value="ECO:0007669"/>
    <property type="project" value="UniProtKB-KW"/>
</dbReference>
<organism evidence="2 3">
    <name type="scientific">Pseudonocardia hierapolitana</name>
    <dbReference type="NCBI Taxonomy" id="1128676"/>
    <lineage>
        <taxon>Bacteria</taxon>
        <taxon>Bacillati</taxon>
        <taxon>Actinomycetota</taxon>
        <taxon>Actinomycetes</taxon>
        <taxon>Pseudonocardiales</taxon>
        <taxon>Pseudonocardiaceae</taxon>
        <taxon>Pseudonocardia</taxon>
    </lineage>
</organism>
<comment type="caution">
    <text evidence="2">The sequence shown here is derived from an EMBL/GenBank/DDBJ whole genome shotgun (WGS) entry which is preliminary data.</text>
</comment>
<protein>
    <submittedName>
        <fullName evidence="2">Sortase family protein</fullName>
    </submittedName>
</protein>
<dbReference type="AlphaFoldDB" id="A0A561SPN2"/>
<dbReference type="OrthoDB" id="525039at2"/>
<accession>A0A561SPN2</accession>
<dbReference type="InterPro" id="IPR023365">
    <property type="entry name" value="Sortase_dom-sf"/>
</dbReference>
<dbReference type="Gene3D" id="2.40.260.10">
    <property type="entry name" value="Sortase"/>
    <property type="match status" value="1"/>
</dbReference>
<evidence type="ECO:0000313" key="2">
    <source>
        <dbReference type="EMBL" id="TWF76814.1"/>
    </source>
</evidence>
<evidence type="ECO:0000256" key="1">
    <source>
        <dbReference type="ARBA" id="ARBA00022801"/>
    </source>
</evidence>
<sequence length="119" mass="12592">MPPDALTAGWFTLAPTPGSPGPAVIAGHVDYEGVPGVFQRLGELEPGDEVTVVRADGSTAVFSTYLVERFAKARFPTERVYGNTAGPELRLITCGGAFDTGTGHYHDNVVAYARLVRVA</sequence>
<dbReference type="Proteomes" id="UP000321261">
    <property type="component" value="Unassembled WGS sequence"/>
</dbReference>
<dbReference type="EMBL" id="VIWU01000001">
    <property type="protein sequence ID" value="TWF76814.1"/>
    <property type="molecule type" value="Genomic_DNA"/>
</dbReference>
<reference evidence="2 3" key="1">
    <citation type="submission" date="2019-06" db="EMBL/GenBank/DDBJ databases">
        <title>Sequencing the genomes of 1000 actinobacteria strains.</title>
        <authorList>
            <person name="Klenk H.-P."/>
        </authorList>
    </citation>
    <scope>NUCLEOTIDE SEQUENCE [LARGE SCALE GENOMIC DNA]</scope>
    <source>
        <strain evidence="2 3">DSM 45671</strain>
    </source>
</reference>
<dbReference type="CDD" id="cd05829">
    <property type="entry name" value="Sortase_F"/>
    <property type="match status" value="1"/>
</dbReference>
<keyword evidence="1" id="KW-0378">Hydrolase</keyword>